<evidence type="ECO:0000313" key="2">
    <source>
        <dbReference type="EMBL" id="KAK1263790.1"/>
    </source>
</evidence>
<feature type="compositionally biased region" description="Polar residues" evidence="1">
    <location>
        <begin position="323"/>
        <end position="333"/>
    </location>
</feature>
<proteinExistence type="predicted"/>
<sequence>MERSEPSLIPQWLKGPISNSSNNNVSSSSTLSNLNHHFPSSSHSDELLTTQSPRNRNSGREQNGSRSLLSSSSFRRGSRANGSSTEKDGSRAYSSFGRSRHHRDSDRERDLDCRERERPSRLHFGDYPDVVTHRGEKETLRRSRSMVSGRSGSGELLNRRSVDLSGNGFLGGGVHKGLSERDFPSLGADEKQVGSEINRVASPRVAASLPMGSSAMIGGEGWTSALANLPGVIGGSNGSSQPPAPSTPTGLNMAETLVQAPLRTRVAPQVSSETQRLEELALKQSRQLIPVTPSMPKTSALSTSDKLKPKPARSNELAAATKVGQQVSSQPASHNPRVSVRSDVSKTSQVGKLVVLNPPKEKNGIILATKDTQTNASGPANNTVGVVSSTQFASLRSPNNSAMSVPADRKGVALSTTQNSTVPDKKAISQAQERNEFFKSLRKRNSTNHSPMVCVSEKPDQDVTGVDAGVVSKVKSDDASVVASGESCCIENGSSEELPCPDPNEEEAAFLKSLGWEANNRETALTQEEICEFLKKSKDRLPPKWKSQVSCSVGISVGLSSDSETEA</sequence>
<protein>
    <submittedName>
        <fullName evidence="2">Uncharacterized protein</fullName>
    </submittedName>
</protein>
<feature type="compositionally biased region" description="Low complexity" evidence="1">
    <location>
        <begin position="64"/>
        <end position="84"/>
    </location>
</feature>
<gene>
    <name evidence="2" type="ORF">QJS04_geneDACA018623</name>
</gene>
<name>A0AAV9AHJ6_ACOGR</name>
<feature type="compositionally biased region" description="Polar residues" evidence="1">
    <location>
        <begin position="38"/>
        <end position="62"/>
    </location>
</feature>
<dbReference type="PANTHER" id="PTHR34112:SF13">
    <property type="entry name" value="OS04G0448200 PROTEIN"/>
    <property type="match status" value="1"/>
</dbReference>
<dbReference type="Proteomes" id="UP001179952">
    <property type="component" value="Unassembled WGS sequence"/>
</dbReference>
<feature type="region of interest" description="Disordered" evidence="1">
    <location>
        <begin position="291"/>
        <end position="345"/>
    </location>
</feature>
<dbReference type="EMBL" id="JAUJYN010000009">
    <property type="protein sequence ID" value="KAK1263790.1"/>
    <property type="molecule type" value="Genomic_DNA"/>
</dbReference>
<dbReference type="AlphaFoldDB" id="A0AAV9AHJ6"/>
<reference evidence="2" key="1">
    <citation type="journal article" date="2023" name="Nat. Commun.">
        <title>Diploid and tetraploid genomes of Acorus and the evolution of monocots.</title>
        <authorList>
            <person name="Ma L."/>
            <person name="Liu K.W."/>
            <person name="Li Z."/>
            <person name="Hsiao Y.Y."/>
            <person name="Qi Y."/>
            <person name="Fu T."/>
            <person name="Tang G.D."/>
            <person name="Zhang D."/>
            <person name="Sun W.H."/>
            <person name="Liu D.K."/>
            <person name="Li Y."/>
            <person name="Chen G.Z."/>
            <person name="Liu X.D."/>
            <person name="Liao X.Y."/>
            <person name="Jiang Y.T."/>
            <person name="Yu X."/>
            <person name="Hao Y."/>
            <person name="Huang J."/>
            <person name="Zhao X.W."/>
            <person name="Ke S."/>
            <person name="Chen Y.Y."/>
            <person name="Wu W.L."/>
            <person name="Hsu J.L."/>
            <person name="Lin Y.F."/>
            <person name="Huang M.D."/>
            <person name="Li C.Y."/>
            <person name="Huang L."/>
            <person name="Wang Z.W."/>
            <person name="Zhao X."/>
            <person name="Zhong W.Y."/>
            <person name="Peng D.H."/>
            <person name="Ahmad S."/>
            <person name="Lan S."/>
            <person name="Zhang J.S."/>
            <person name="Tsai W.C."/>
            <person name="Van de Peer Y."/>
            <person name="Liu Z.J."/>
        </authorList>
    </citation>
    <scope>NUCLEOTIDE SEQUENCE</scope>
    <source>
        <strain evidence="2">SCP</strain>
    </source>
</reference>
<organism evidence="2 3">
    <name type="scientific">Acorus gramineus</name>
    <name type="common">Dwarf sweet flag</name>
    <dbReference type="NCBI Taxonomy" id="55184"/>
    <lineage>
        <taxon>Eukaryota</taxon>
        <taxon>Viridiplantae</taxon>
        <taxon>Streptophyta</taxon>
        <taxon>Embryophyta</taxon>
        <taxon>Tracheophyta</taxon>
        <taxon>Spermatophyta</taxon>
        <taxon>Magnoliopsida</taxon>
        <taxon>Liliopsida</taxon>
        <taxon>Acoraceae</taxon>
        <taxon>Acorus</taxon>
    </lineage>
</organism>
<dbReference type="PANTHER" id="PTHR34112">
    <property type="entry name" value="C-JUN-AMINO-TERMINAL KINASE-INTERACTING PROTEIN"/>
    <property type="match status" value="1"/>
</dbReference>
<feature type="compositionally biased region" description="Polar residues" evidence="1">
    <location>
        <begin position="295"/>
        <end position="304"/>
    </location>
</feature>
<keyword evidence="3" id="KW-1185">Reference proteome</keyword>
<comment type="caution">
    <text evidence="2">The sequence shown here is derived from an EMBL/GenBank/DDBJ whole genome shotgun (WGS) entry which is preliminary data.</text>
</comment>
<accession>A0AAV9AHJ6</accession>
<feature type="region of interest" description="Disordered" evidence="1">
    <location>
        <begin position="1"/>
        <end position="159"/>
    </location>
</feature>
<feature type="compositionally biased region" description="Low complexity" evidence="1">
    <location>
        <begin position="18"/>
        <end position="35"/>
    </location>
</feature>
<evidence type="ECO:0000256" key="1">
    <source>
        <dbReference type="SAM" id="MobiDB-lite"/>
    </source>
</evidence>
<feature type="compositionally biased region" description="Basic and acidic residues" evidence="1">
    <location>
        <begin position="103"/>
        <end position="141"/>
    </location>
</feature>
<reference evidence="2" key="2">
    <citation type="submission" date="2023-06" db="EMBL/GenBank/DDBJ databases">
        <authorList>
            <person name="Ma L."/>
            <person name="Liu K.-W."/>
            <person name="Li Z."/>
            <person name="Hsiao Y.-Y."/>
            <person name="Qi Y."/>
            <person name="Fu T."/>
            <person name="Tang G."/>
            <person name="Zhang D."/>
            <person name="Sun W.-H."/>
            <person name="Liu D.-K."/>
            <person name="Li Y."/>
            <person name="Chen G.-Z."/>
            <person name="Liu X.-D."/>
            <person name="Liao X.-Y."/>
            <person name="Jiang Y.-T."/>
            <person name="Yu X."/>
            <person name="Hao Y."/>
            <person name="Huang J."/>
            <person name="Zhao X.-W."/>
            <person name="Ke S."/>
            <person name="Chen Y.-Y."/>
            <person name="Wu W.-L."/>
            <person name="Hsu J.-L."/>
            <person name="Lin Y.-F."/>
            <person name="Huang M.-D."/>
            <person name="Li C.-Y."/>
            <person name="Huang L."/>
            <person name="Wang Z.-W."/>
            <person name="Zhao X."/>
            <person name="Zhong W.-Y."/>
            <person name="Peng D.-H."/>
            <person name="Ahmad S."/>
            <person name="Lan S."/>
            <person name="Zhang J.-S."/>
            <person name="Tsai W.-C."/>
            <person name="Van De Peer Y."/>
            <person name="Liu Z.-J."/>
        </authorList>
    </citation>
    <scope>NUCLEOTIDE SEQUENCE</scope>
    <source>
        <strain evidence="2">SCP</strain>
        <tissue evidence="2">Leaves</tissue>
    </source>
</reference>
<evidence type="ECO:0000313" key="3">
    <source>
        <dbReference type="Proteomes" id="UP001179952"/>
    </source>
</evidence>
<feature type="compositionally biased region" description="Low complexity" evidence="1">
    <location>
        <begin position="145"/>
        <end position="154"/>
    </location>
</feature>